<feature type="compositionally biased region" description="Basic and acidic residues" evidence="1">
    <location>
        <begin position="101"/>
        <end position="113"/>
    </location>
</feature>
<keyword evidence="4" id="KW-1185">Reference proteome</keyword>
<feature type="region of interest" description="Disordered" evidence="1">
    <location>
        <begin position="223"/>
        <end position="244"/>
    </location>
</feature>
<dbReference type="Proteomes" id="UP000245793">
    <property type="component" value="Unassembled WGS sequence"/>
</dbReference>
<organism evidence="3 4">
    <name type="scientific">Ezakiella coagulans</name>
    <dbReference type="NCBI Taxonomy" id="46507"/>
    <lineage>
        <taxon>Bacteria</taxon>
        <taxon>Bacillati</taxon>
        <taxon>Bacillota</taxon>
        <taxon>Tissierellia</taxon>
        <taxon>Ezakiella</taxon>
    </lineage>
</organism>
<dbReference type="InterPro" id="IPR025400">
    <property type="entry name" value="Lin1244/Lin1753-like_N"/>
</dbReference>
<dbReference type="Pfam" id="PF14297">
    <property type="entry name" value="Lin1244_N"/>
    <property type="match status" value="1"/>
</dbReference>
<evidence type="ECO:0000259" key="2">
    <source>
        <dbReference type="Pfam" id="PF14297"/>
    </source>
</evidence>
<evidence type="ECO:0000256" key="1">
    <source>
        <dbReference type="SAM" id="MobiDB-lite"/>
    </source>
</evidence>
<gene>
    <name evidence="3" type="ORF">C7381_104180</name>
</gene>
<evidence type="ECO:0000313" key="3">
    <source>
        <dbReference type="EMBL" id="PVY94674.1"/>
    </source>
</evidence>
<dbReference type="EMBL" id="QEKV01000004">
    <property type="protein sequence ID" value="PVY94674.1"/>
    <property type="molecule type" value="Genomic_DNA"/>
</dbReference>
<reference evidence="3 4" key="1">
    <citation type="submission" date="2018-04" db="EMBL/GenBank/DDBJ databases">
        <title>Genomic Encyclopedia of Type Strains, Phase IV (KMG-IV): sequencing the most valuable type-strain genomes for metagenomic binning, comparative biology and taxonomic classification.</title>
        <authorList>
            <person name="Goeker M."/>
        </authorList>
    </citation>
    <scope>NUCLEOTIDE SEQUENCE [LARGE SCALE GENOMIC DNA]</scope>
    <source>
        <strain evidence="3 4">DSM 20705</strain>
    </source>
</reference>
<name>A0A2U1E401_9FIRM</name>
<comment type="caution">
    <text evidence="3">The sequence shown here is derived from an EMBL/GenBank/DDBJ whole genome shotgun (WGS) entry which is preliminary data.</text>
</comment>
<feature type="domain" description="Lin1244/Lin1753-like N-terminal" evidence="2">
    <location>
        <begin position="9"/>
        <end position="92"/>
    </location>
</feature>
<proteinExistence type="predicted"/>
<accession>A0A2U1E401</accession>
<evidence type="ECO:0000313" key="4">
    <source>
        <dbReference type="Proteomes" id="UP000245793"/>
    </source>
</evidence>
<dbReference type="AlphaFoldDB" id="A0A2U1E401"/>
<feature type="compositionally biased region" description="Basic and acidic residues" evidence="1">
    <location>
        <begin position="139"/>
        <end position="152"/>
    </location>
</feature>
<protein>
    <submittedName>
        <fullName evidence="3">Uncharacterized protein DUF4373</fullName>
    </submittedName>
</protein>
<dbReference type="RefSeq" id="WP_116480077.1">
    <property type="nucleotide sequence ID" value="NZ_QEKV01000004.1"/>
</dbReference>
<feature type="region of interest" description="Disordered" evidence="1">
    <location>
        <begin position="101"/>
        <end position="152"/>
    </location>
</feature>
<sequence length="362" mass="42301">MTRKVITPYFSHDSNARNSDKLLAVRIKHGAEGYGIYFMILERLREESDYTSSINYDVMAYDFRVDSEKIRSIVEDFGLFEFNEDGSRFYSPDFNERMEMKDKKVRDLSEKRRNAANKRWNKETHENEDIESENNTSLKDNDEKNENKDFKDDEALSSNFCTVINEKPAQRETVEKFIEKNNDNLSNSKDGKNFKSLKNVNINENMQTNASAIQTNASAMQTYAKQSKEKQSKEKQRKQKQTKSVINTFDFHPKVLEYTSNPELRDCLCVFFDERAKSKSVDESVVDMFFKQLDSYSAGSDDKKILILRNSILNGWKNIYPVNLNDKNSSSKLDEYYMTESRQTDGYSEAELKDIFNLKSHL</sequence>